<feature type="compositionally biased region" description="Polar residues" evidence="1">
    <location>
        <begin position="52"/>
        <end position="61"/>
    </location>
</feature>
<reference evidence="2" key="1">
    <citation type="submission" date="2021-01" db="EMBL/GenBank/DDBJ databases">
        <authorList>
            <person name="Corre E."/>
            <person name="Pelletier E."/>
            <person name="Niang G."/>
            <person name="Scheremetjew M."/>
            <person name="Finn R."/>
            <person name="Kale V."/>
            <person name="Holt S."/>
            <person name="Cochrane G."/>
            <person name="Meng A."/>
            <person name="Brown T."/>
            <person name="Cohen L."/>
        </authorList>
    </citation>
    <scope>NUCLEOTIDE SEQUENCE</scope>
    <source>
        <strain evidence="2">CCAP979/52</strain>
    </source>
</reference>
<accession>A0A7S0N471</accession>
<feature type="compositionally biased region" description="Basic residues" evidence="1">
    <location>
        <begin position="38"/>
        <end position="47"/>
    </location>
</feature>
<protein>
    <submittedName>
        <fullName evidence="2">Uncharacterized protein</fullName>
    </submittedName>
</protein>
<sequence>MSVDHLGMDDSQEITSTTESLVSGMFADLRFARSIGSRRKSLSRRKGGGSNDKLTSPQGQFQADHHNHYANAAQICFSSSLETASSYNFAQQQALSLIEIKSIRGEDARHLHQSDRDNKNDLLPNSGTAEFFEPMRRIQKEECYPWPAPKLFGTH</sequence>
<organism evidence="2">
    <name type="scientific">Cryptomonas curvata</name>
    <dbReference type="NCBI Taxonomy" id="233186"/>
    <lineage>
        <taxon>Eukaryota</taxon>
        <taxon>Cryptophyceae</taxon>
        <taxon>Cryptomonadales</taxon>
        <taxon>Cryptomonadaceae</taxon>
        <taxon>Cryptomonas</taxon>
    </lineage>
</organism>
<dbReference type="AlphaFoldDB" id="A0A7S0N471"/>
<dbReference type="EMBL" id="HBEZ01056627">
    <property type="protein sequence ID" value="CAD8659141.1"/>
    <property type="molecule type" value="Transcribed_RNA"/>
</dbReference>
<evidence type="ECO:0000256" key="1">
    <source>
        <dbReference type="SAM" id="MobiDB-lite"/>
    </source>
</evidence>
<evidence type="ECO:0000313" key="2">
    <source>
        <dbReference type="EMBL" id="CAD8659141.1"/>
    </source>
</evidence>
<name>A0A7S0N471_9CRYP</name>
<proteinExistence type="predicted"/>
<feature type="region of interest" description="Disordered" evidence="1">
    <location>
        <begin position="38"/>
        <end position="63"/>
    </location>
</feature>
<gene>
    <name evidence="2" type="ORF">CCUR1050_LOCUS31123</name>
</gene>